<dbReference type="InterPro" id="IPR036942">
    <property type="entry name" value="Beta-barrel_TonB_sf"/>
</dbReference>
<dbReference type="Proteomes" id="UP000004728">
    <property type="component" value="Unassembled WGS sequence"/>
</dbReference>
<evidence type="ECO:0000313" key="16">
    <source>
        <dbReference type="EMBL" id="EGD59568.1"/>
    </source>
</evidence>
<dbReference type="SUPFAM" id="SSF56935">
    <property type="entry name" value="Porins"/>
    <property type="match status" value="1"/>
</dbReference>
<keyword evidence="13" id="KW-0732">Signal</keyword>
<keyword evidence="7" id="KW-0406">Ion transport</keyword>
<proteinExistence type="inferred from homology"/>
<dbReference type="InterPro" id="IPR012910">
    <property type="entry name" value="Plug_dom"/>
</dbReference>
<evidence type="ECO:0000256" key="2">
    <source>
        <dbReference type="ARBA" id="ARBA00022448"/>
    </source>
</evidence>
<evidence type="ECO:0000256" key="12">
    <source>
        <dbReference type="RuleBase" id="RU003357"/>
    </source>
</evidence>
<dbReference type="PROSITE" id="PS52016">
    <property type="entry name" value="TONB_DEPENDENT_REC_3"/>
    <property type="match status" value="1"/>
</dbReference>
<evidence type="ECO:0000256" key="6">
    <source>
        <dbReference type="ARBA" id="ARBA00023004"/>
    </source>
</evidence>
<dbReference type="InterPro" id="IPR000531">
    <property type="entry name" value="Beta-barrel_TonB"/>
</dbReference>
<evidence type="ECO:0000256" key="8">
    <source>
        <dbReference type="ARBA" id="ARBA00023077"/>
    </source>
</evidence>
<dbReference type="Pfam" id="PF07715">
    <property type="entry name" value="Plug"/>
    <property type="match status" value="1"/>
</dbReference>
<gene>
    <name evidence="16" type="ORF">Y88_2612</name>
</gene>
<evidence type="ECO:0000256" key="1">
    <source>
        <dbReference type="ARBA" id="ARBA00004571"/>
    </source>
</evidence>
<keyword evidence="10 11" id="KW-0998">Cell outer membrane</keyword>
<feature type="domain" description="TonB-dependent receptor plug" evidence="15">
    <location>
        <begin position="58"/>
        <end position="169"/>
    </location>
</feature>
<evidence type="ECO:0000256" key="7">
    <source>
        <dbReference type="ARBA" id="ARBA00023065"/>
    </source>
</evidence>
<dbReference type="EMBL" id="AEWJ01000026">
    <property type="protein sequence ID" value="EGD59568.1"/>
    <property type="molecule type" value="Genomic_DNA"/>
</dbReference>
<evidence type="ECO:0000256" key="3">
    <source>
        <dbReference type="ARBA" id="ARBA00022452"/>
    </source>
</evidence>
<dbReference type="Pfam" id="PF00593">
    <property type="entry name" value="TonB_dep_Rec_b-barrel"/>
    <property type="match status" value="1"/>
</dbReference>
<evidence type="ECO:0000256" key="13">
    <source>
        <dbReference type="SAM" id="SignalP"/>
    </source>
</evidence>
<dbReference type="FunCoup" id="F1Z762">
    <property type="interactions" value="51"/>
</dbReference>
<comment type="caution">
    <text evidence="16">The sequence shown here is derived from an EMBL/GenBank/DDBJ whole genome shotgun (WGS) entry which is preliminary data.</text>
</comment>
<organism evidence="16 17">
    <name type="scientific">Novosphingobium nitrogenifigens DSM 19370</name>
    <dbReference type="NCBI Taxonomy" id="983920"/>
    <lineage>
        <taxon>Bacteria</taxon>
        <taxon>Pseudomonadati</taxon>
        <taxon>Pseudomonadota</taxon>
        <taxon>Alphaproteobacteria</taxon>
        <taxon>Sphingomonadales</taxon>
        <taxon>Sphingomonadaceae</taxon>
        <taxon>Novosphingobium</taxon>
    </lineage>
</organism>
<comment type="subcellular location">
    <subcellularLocation>
        <location evidence="1 11">Cell outer membrane</location>
        <topology evidence="1 11">Multi-pass membrane protein</topology>
    </subcellularLocation>
</comment>
<keyword evidence="2 11" id="KW-0813">Transport</keyword>
<reference evidence="16 17" key="1">
    <citation type="journal article" date="2012" name="J. Bacteriol.">
        <title>Draft Genome Sequence of Novosphingobium nitrogenifigens Y88T.</title>
        <authorList>
            <person name="Strabala T.J."/>
            <person name="Macdonald L."/>
            <person name="Liu V."/>
            <person name="Smit A.M."/>
        </authorList>
    </citation>
    <scope>NUCLEOTIDE SEQUENCE [LARGE SCALE GENOMIC DNA]</scope>
    <source>
        <strain evidence="16 17">DSM 19370</strain>
    </source>
</reference>
<dbReference type="GO" id="GO:0006826">
    <property type="term" value="P:iron ion transport"/>
    <property type="evidence" value="ECO:0007669"/>
    <property type="project" value="UniProtKB-KW"/>
</dbReference>
<keyword evidence="17" id="KW-1185">Reference proteome</keyword>
<keyword evidence="8 12" id="KW-0798">TonB box</keyword>
<evidence type="ECO:0000259" key="15">
    <source>
        <dbReference type="Pfam" id="PF07715"/>
    </source>
</evidence>
<feature type="signal peptide" evidence="13">
    <location>
        <begin position="1"/>
        <end position="25"/>
    </location>
</feature>
<keyword evidence="4" id="KW-0410">Iron transport</keyword>
<evidence type="ECO:0000256" key="5">
    <source>
        <dbReference type="ARBA" id="ARBA00022692"/>
    </source>
</evidence>
<keyword evidence="5 11" id="KW-0812">Transmembrane</keyword>
<evidence type="ECO:0000259" key="14">
    <source>
        <dbReference type="Pfam" id="PF00593"/>
    </source>
</evidence>
<evidence type="ECO:0000313" key="17">
    <source>
        <dbReference type="Proteomes" id="UP000004728"/>
    </source>
</evidence>
<dbReference type="PANTHER" id="PTHR32552:SF81">
    <property type="entry name" value="TONB-DEPENDENT OUTER MEMBRANE RECEPTOR"/>
    <property type="match status" value="1"/>
</dbReference>
<dbReference type="PANTHER" id="PTHR32552">
    <property type="entry name" value="FERRICHROME IRON RECEPTOR-RELATED"/>
    <property type="match status" value="1"/>
</dbReference>
<dbReference type="AlphaFoldDB" id="F1Z762"/>
<accession>F1Z762</accession>
<evidence type="ECO:0000256" key="11">
    <source>
        <dbReference type="PROSITE-ProRule" id="PRU01360"/>
    </source>
</evidence>
<dbReference type="InParanoid" id="F1Z762"/>
<sequence length="795" mass="86176">MNHKRVMFGLPLCALVMLGAGAAHAADAAPAPAGAAPATDNTGLTEIVVTATKRATNLQKTPIAISVVSDEVIADRHVQSLLDLADGGVPSLRVATFEARQSALTVGIRGIVPFDQNQTARDTGVGVYIDGVYLGRSQGLNAALFDVQRIEVLKGPQGTLFGRNTEGGAVSIVTRDPSGKFEGRVVAGVGNYGSHSVEGHIDLPEFHNIAIKLDGIEQHQDPTVKNPLAGQAGWNQYERTGGRVSAKWTPAPNFSAIVSYDKAKDENTPNYSQLINYNPNGLPVATLAQIAANGNKVPSGMIAPLSPLVTVSGGNRMTVADIGVPQQPSVDRTEGTSLRLNYHVMPNMELRSITAWRTVSTDQWDNSGGAHRTVFLPNTSFSRYSLSFLNQRQFSQELQLVGSIPQVEYVVGGYYFNERAQEQAATPSSNKWNSDGTGYTINSETITGPVTSSNQGWAIGQQFLQRASEAYAKSYAAFGQLTYTPEWMGDRFHLTLGGRYTNEHRHGTLYLVQGAATDFTFNQGVSRFDPLIVAAYDVKPTVNVYAKYSTGYRAGGANDRSQTFNSFSPEVVRSYEIGAKMDLFDHHARLNLAGYMMDRTGTQTDFDNVDTNPSSPTFNLHTEETRNAPGTSKIRGAEADLTVKATSRLSFNASYAYTYTHVPATPNPFLNNAMYQVYVVYTPRNAASAAVDYGMPVGHAGTEMKLHLDANYASSQYSFQNESVKTDASFVVNGRLSLASIPMAGDTRATFSMWARNLFDTTYIYRRSGANDAVLGDYGNFNPPRTFGGEVRITF</sequence>
<evidence type="ECO:0000256" key="10">
    <source>
        <dbReference type="ARBA" id="ARBA00023237"/>
    </source>
</evidence>
<dbReference type="GO" id="GO:0009279">
    <property type="term" value="C:cell outer membrane"/>
    <property type="evidence" value="ECO:0007669"/>
    <property type="project" value="UniProtKB-SubCell"/>
</dbReference>
<keyword evidence="9 11" id="KW-0472">Membrane</keyword>
<keyword evidence="16" id="KW-0675">Receptor</keyword>
<feature type="chain" id="PRO_5003272685" evidence="13">
    <location>
        <begin position="26"/>
        <end position="795"/>
    </location>
</feature>
<keyword evidence="6" id="KW-0408">Iron</keyword>
<dbReference type="HOGENOM" id="CLU_008287_15_0_5"/>
<name>F1Z762_9SPHN</name>
<evidence type="ECO:0000256" key="4">
    <source>
        <dbReference type="ARBA" id="ARBA00022496"/>
    </source>
</evidence>
<evidence type="ECO:0000256" key="9">
    <source>
        <dbReference type="ARBA" id="ARBA00023136"/>
    </source>
</evidence>
<dbReference type="STRING" id="983920.Y88_2612"/>
<keyword evidence="3 11" id="KW-1134">Transmembrane beta strand</keyword>
<dbReference type="Gene3D" id="2.40.170.20">
    <property type="entry name" value="TonB-dependent receptor, beta-barrel domain"/>
    <property type="match status" value="1"/>
</dbReference>
<feature type="domain" description="TonB-dependent receptor-like beta-barrel" evidence="14">
    <location>
        <begin position="328"/>
        <end position="758"/>
    </location>
</feature>
<dbReference type="InterPro" id="IPR039426">
    <property type="entry name" value="TonB-dep_rcpt-like"/>
</dbReference>
<protein>
    <submittedName>
        <fullName evidence="16">TonB-dependent receptor, plug</fullName>
    </submittedName>
</protein>
<comment type="similarity">
    <text evidence="11 12">Belongs to the TonB-dependent receptor family.</text>
</comment>
<dbReference type="eggNOG" id="COG4773">
    <property type="taxonomic scope" value="Bacteria"/>
</dbReference>